<sequence>FENEEAFVCSLVRDEIDEAGQLYMIHKLLMDDTADDPRWIIDWVYSELDDTDKALLKDLESRFKGAVAQPA</sequence>
<proteinExistence type="predicted"/>
<organism evidence="1">
    <name type="scientific">marine metagenome</name>
    <dbReference type="NCBI Taxonomy" id="408172"/>
    <lineage>
        <taxon>unclassified sequences</taxon>
        <taxon>metagenomes</taxon>
        <taxon>ecological metagenomes</taxon>
    </lineage>
</organism>
<feature type="non-terminal residue" evidence="1">
    <location>
        <position position="1"/>
    </location>
</feature>
<evidence type="ECO:0000313" key="1">
    <source>
        <dbReference type="EMBL" id="SVE61442.1"/>
    </source>
</evidence>
<name>A0A383EWW7_9ZZZZ</name>
<reference evidence="1" key="1">
    <citation type="submission" date="2018-05" db="EMBL/GenBank/DDBJ databases">
        <authorList>
            <person name="Lanie J.A."/>
            <person name="Ng W.-L."/>
            <person name="Kazmierczak K.M."/>
            <person name="Andrzejewski T.M."/>
            <person name="Davidsen T.M."/>
            <person name="Wayne K.J."/>
            <person name="Tettelin H."/>
            <person name="Glass J.I."/>
            <person name="Rusch D."/>
            <person name="Podicherti R."/>
            <person name="Tsui H.-C.T."/>
            <person name="Winkler M.E."/>
        </authorList>
    </citation>
    <scope>NUCLEOTIDE SEQUENCE</scope>
</reference>
<protein>
    <submittedName>
        <fullName evidence="1">Uncharacterized protein</fullName>
    </submittedName>
</protein>
<dbReference type="AlphaFoldDB" id="A0A383EWW7"/>
<gene>
    <name evidence="1" type="ORF">METZ01_LOCUS514296</name>
</gene>
<accession>A0A383EWW7</accession>
<dbReference type="EMBL" id="UINC01229648">
    <property type="protein sequence ID" value="SVE61442.1"/>
    <property type="molecule type" value="Genomic_DNA"/>
</dbReference>